<sequence>MGRADAAGHGPRAQGRVELERARGALVRIGGHLVCSLLSYALISPFVFSRLLRPSSAAPLATAVLLVLGVAQPAVILARQCWASEGFWFRRPSPPVLASSTATPFEGVTVESTDAGLDLYERSQSRASTLKSSWRSVPPGISPDGEDCAPTPRGPIGRAVSMLAAHPKLQVLPTVSGEPSSIASGFVKSASTGHARLRSLKLSKATIGSFGELGSAARARSGSVASRKTVAGFEHARRASAPVRVATATDELIALLLLRTRKPSAEEPRLPSKPRVPFSFGRSTFDAASRGRSRSRSPSPAVTPVDFHFSTRELRLTPTSSICLNSRPGPSSSDAPPTIDYLSAHLLPQLVPSIKLGENVKVGRKDAPMPLRRSSVDAAYTVHASESFSARSAGTLAAFAGGSVASRGRHRQSLPVFTRPRSSGAEAASETWVAVDEAQEPVRAERPSSSSDTEEEERQPDSRLSSAKKWDEVEAAARDVEAAVDALGSRSPSPMDPRESTGRLLPRTASSGTLLDISFEWEAPTEVLDDAGTLADNSSSDDEDDDAGAEAAAFDAHRRSRSLAAPLSPLFSPTTWTFGSLFPHSSRAAQRSPAGSVVLRGSQVMSDEDVEDALTGTVHCATVRPIGRDSDSSAAEQPSFGLRPAHLPVGSVGSARSLASNHSSLVTSKGFRDMLSGQAWHTFASDSDLSSNDQRGRSARPLPVPPGERPLSLLSQRSLNNVAPPSSNEAVAQKLRKLARREGAGGDFECDVREVGRRRLGEGPRRRVRGGFTSRTPRSARNRRERRPEEDRDAGPCANRASRLPGPRAHGLFRPACSCACWRTWFALSLSPSSRTLPLVLPSHRASRRSCAHNVSPSAASVRRLEDAAPLRRSLES</sequence>
<feature type="transmembrane region" description="Helical" evidence="2">
    <location>
        <begin position="29"/>
        <end position="48"/>
    </location>
</feature>
<dbReference type="OrthoDB" id="2529242at2759"/>
<feature type="region of interest" description="Disordered" evidence="1">
    <location>
        <begin position="761"/>
        <end position="805"/>
    </location>
</feature>
<dbReference type="EMBL" id="SOZI01000036">
    <property type="protein sequence ID" value="TNY21840.1"/>
    <property type="molecule type" value="Genomic_DNA"/>
</dbReference>
<reference evidence="3 4" key="1">
    <citation type="submission" date="2019-03" db="EMBL/GenBank/DDBJ databases">
        <title>Rhodosporidium diobovatum UCD-FST 08-225 genome sequencing, assembly, and annotation.</title>
        <authorList>
            <person name="Fakankun I.U."/>
            <person name="Fristensky B."/>
            <person name="Levin D.B."/>
        </authorList>
    </citation>
    <scope>NUCLEOTIDE SEQUENCE [LARGE SCALE GENOMIC DNA]</scope>
    <source>
        <strain evidence="3 4">UCD-FST 08-225</strain>
    </source>
</reference>
<keyword evidence="2" id="KW-0472">Membrane</keyword>
<name>A0A5C5FYA0_9BASI</name>
<feature type="region of interest" description="Disordered" evidence="1">
    <location>
        <begin position="531"/>
        <end position="553"/>
    </location>
</feature>
<evidence type="ECO:0000256" key="2">
    <source>
        <dbReference type="SAM" id="Phobius"/>
    </source>
</evidence>
<feature type="region of interest" description="Disordered" evidence="1">
    <location>
        <begin position="133"/>
        <end position="153"/>
    </location>
</feature>
<feature type="region of interest" description="Disordered" evidence="1">
    <location>
        <begin position="402"/>
        <end position="469"/>
    </location>
</feature>
<accession>A0A5C5FYA0</accession>
<dbReference type="AlphaFoldDB" id="A0A5C5FYA0"/>
<comment type="caution">
    <text evidence="3">The sequence shown here is derived from an EMBL/GenBank/DDBJ whole genome shotgun (WGS) entry which is preliminary data.</text>
</comment>
<evidence type="ECO:0000313" key="4">
    <source>
        <dbReference type="Proteomes" id="UP000311382"/>
    </source>
</evidence>
<evidence type="ECO:0000256" key="1">
    <source>
        <dbReference type="SAM" id="MobiDB-lite"/>
    </source>
</evidence>
<keyword evidence="2" id="KW-0812">Transmembrane</keyword>
<proteinExistence type="predicted"/>
<keyword evidence="4" id="KW-1185">Reference proteome</keyword>
<gene>
    <name evidence="3" type="ORF">DMC30DRAFT_181602</name>
</gene>
<keyword evidence="2" id="KW-1133">Transmembrane helix</keyword>
<evidence type="ECO:0000313" key="3">
    <source>
        <dbReference type="EMBL" id="TNY21840.1"/>
    </source>
</evidence>
<feature type="region of interest" description="Disordered" evidence="1">
    <location>
        <begin position="482"/>
        <end position="509"/>
    </location>
</feature>
<protein>
    <submittedName>
        <fullName evidence="3">Uncharacterized protein</fullName>
    </submittedName>
</protein>
<feature type="region of interest" description="Disordered" evidence="1">
    <location>
        <begin position="685"/>
        <end position="712"/>
    </location>
</feature>
<organism evidence="3 4">
    <name type="scientific">Rhodotorula diobovata</name>
    <dbReference type="NCBI Taxonomy" id="5288"/>
    <lineage>
        <taxon>Eukaryota</taxon>
        <taxon>Fungi</taxon>
        <taxon>Dikarya</taxon>
        <taxon>Basidiomycota</taxon>
        <taxon>Pucciniomycotina</taxon>
        <taxon>Microbotryomycetes</taxon>
        <taxon>Sporidiobolales</taxon>
        <taxon>Sporidiobolaceae</taxon>
        <taxon>Rhodotorula</taxon>
    </lineage>
</organism>
<dbReference type="STRING" id="5288.A0A5C5FYA0"/>
<feature type="region of interest" description="Disordered" evidence="1">
    <location>
        <begin position="281"/>
        <end position="304"/>
    </location>
</feature>
<feature type="compositionally biased region" description="Acidic residues" evidence="1">
    <location>
        <begin position="539"/>
        <end position="548"/>
    </location>
</feature>
<dbReference type="Proteomes" id="UP000311382">
    <property type="component" value="Unassembled WGS sequence"/>
</dbReference>